<evidence type="ECO:0000256" key="1">
    <source>
        <dbReference type="ARBA" id="ARBA00010641"/>
    </source>
</evidence>
<feature type="domain" description="RNA polymerase sigma factor 70 region 4 type 2" evidence="6">
    <location>
        <begin position="98"/>
        <end position="142"/>
    </location>
</feature>
<evidence type="ECO:0000259" key="5">
    <source>
        <dbReference type="Pfam" id="PF04542"/>
    </source>
</evidence>
<proteinExistence type="inferred from homology"/>
<dbReference type="InterPro" id="IPR039425">
    <property type="entry name" value="RNA_pol_sigma-70-like"/>
</dbReference>
<dbReference type="SUPFAM" id="SSF88659">
    <property type="entry name" value="Sigma3 and sigma4 domains of RNA polymerase sigma factors"/>
    <property type="match status" value="1"/>
</dbReference>
<evidence type="ECO:0000259" key="6">
    <source>
        <dbReference type="Pfam" id="PF08281"/>
    </source>
</evidence>
<dbReference type="Gene3D" id="1.10.1740.10">
    <property type="match status" value="1"/>
</dbReference>
<sequence length="152" mass="17649">MEQETVLELFDRYADMVYRIALSYLRSPQEAEDIVQTVFLKLLEGGMIVYPGKERAFLTKVTINHCKNLLTAAKKHEAIPLDEAVLLIQPEDRDIFYAVMELPEKYRAVVSLHYFEGYSFREISEFLHIGISAVSMRLHRAKNILKKQLGRD</sequence>
<keyword evidence="3" id="KW-0731">Sigma factor</keyword>
<evidence type="ECO:0000256" key="2">
    <source>
        <dbReference type="ARBA" id="ARBA00023015"/>
    </source>
</evidence>
<dbReference type="Pfam" id="PF04542">
    <property type="entry name" value="Sigma70_r2"/>
    <property type="match status" value="1"/>
</dbReference>
<dbReference type="PANTHER" id="PTHR43133:SF60">
    <property type="entry name" value="RNA POLYMERASE SIGMA FACTOR SIGV"/>
    <property type="match status" value="1"/>
</dbReference>
<dbReference type="Pfam" id="PF08281">
    <property type="entry name" value="Sigma70_r4_2"/>
    <property type="match status" value="1"/>
</dbReference>
<dbReference type="InterPro" id="IPR013324">
    <property type="entry name" value="RNA_pol_sigma_r3/r4-like"/>
</dbReference>
<evidence type="ECO:0000256" key="4">
    <source>
        <dbReference type="ARBA" id="ARBA00023163"/>
    </source>
</evidence>
<dbReference type="CDD" id="cd06171">
    <property type="entry name" value="Sigma70_r4"/>
    <property type="match status" value="1"/>
</dbReference>
<dbReference type="Gene3D" id="1.10.10.10">
    <property type="entry name" value="Winged helix-like DNA-binding domain superfamily/Winged helix DNA-binding domain"/>
    <property type="match status" value="1"/>
</dbReference>
<dbReference type="InterPro" id="IPR013249">
    <property type="entry name" value="RNA_pol_sigma70_r4_t2"/>
</dbReference>
<dbReference type="Proteomes" id="UP001200313">
    <property type="component" value="Unassembled WGS sequence"/>
</dbReference>
<dbReference type="InterPro" id="IPR036388">
    <property type="entry name" value="WH-like_DNA-bd_sf"/>
</dbReference>
<keyword evidence="8" id="KW-1185">Reference proteome</keyword>
<dbReference type="RefSeq" id="WP_238073772.1">
    <property type="nucleotide sequence ID" value="NZ_JAKNJB010000010.1"/>
</dbReference>
<feature type="domain" description="RNA polymerase sigma-70 region 2" evidence="5">
    <location>
        <begin position="9"/>
        <end position="74"/>
    </location>
</feature>
<evidence type="ECO:0000313" key="8">
    <source>
        <dbReference type="Proteomes" id="UP001200313"/>
    </source>
</evidence>
<reference evidence="7 8" key="1">
    <citation type="submission" date="2022-01" db="EMBL/GenBank/DDBJ databases">
        <title>Collection of gut derived symbiotic bacterial strains cultured from healthy donors.</title>
        <authorList>
            <person name="Lin H."/>
            <person name="Kohout C."/>
            <person name="Waligurski E."/>
            <person name="Pamer E.G."/>
        </authorList>
    </citation>
    <scope>NUCLEOTIDE SEQUENCE [LARGE SCALE GENOMIC DNA]</scope>
    <source>
        <strain evidence="7 8">DFI.3.7</strain>
    </source>
</reference>
<dbReference type="EMBL" id="JAKNJB010000010">
    <property type="protein sequence ID" value="MCG4526898.1"/>
    <property type="molecule type" value="Genomic_DNA"/>
</dbReference>
<name>A0ABS9M803_9FIRM</name>
<protein>
    <submittedName>
        <fullName evidence="7">RNA polymerase sigma factor</fullName>
    </submittedName>
</protein>
<dbReference type="PANTHER" id="PTHR43133">
    <property type="entry name" value="RNA POLYMERASE ECF-TYPE SIGMA FACTO"/>
    <property type="match status" value="1"/>
</dbReference>
<keyword evidence="4" id="KW-0804">Transcription</keyword>
<comment type="similarity">
    <text evidence="1">Belongs to the sigma-70 factor family. ECF subfamily.</text>
</comment>
<dbReference type="NCBIfam" id="TIGR02937">
    <property type="entry name" value="sigma70-ECF"/>
    <property type="match status" value="1"/>
</dbReference>
<keyword evidence="2" id="KW-0805">Transcription regulation</keyword>
<comment type="caution">
    <text evidence="7">The sequence shown here is derived from an EMBL/GenBank/DDBJ whole genome shotgun (WGS) entry which is preliminary data.</text>
</comment>
<evidence type="ECO:0000313" key="7">
    <source>
        <dbReference type="EMBL" id="MCG4526898.1"/>
    </source>
</evidence>
<dbReference type="InterPro" id="IPR014284">
    <property type="entry name" value="RNA_pol_sigma-70_dom"/>
</dbReference>
<dbReference type="SUPFAM" id="SSF88946">
    <property type="entry name" value="Sigma2 domain of RNA polymerase sigma factors"/>
    <property type="match status" value="1"/>
</dbReference>
<accession>A0ABS9M803</accession>
<organism evidence="7 8">
    <name type="scientific">Intestinimonas massiliensis</name>
    <name type="common">ex Afouda et al. 2020</name>
    <dbReference type="NCBI Taxonomy" id="1673721"/>
    <lineage>
        <taxon>Bacteria</taxon>
        <taxon>Bacillati</taxon>
        <taxon>Bacillota</taxon>
        <taxon>Clostridia</taxon>
        <taxon>Eubacteriales</taxon>
        <taxon>Intestinimonas</taxon>
    </lineage>
</organism>
<gene>
    <name evidence="7" type="ORF">L0P79_07375</name>
</gene>
<dbReference type="InterPro" id="IPR007627">
    <property type="entry name" value="RNA_pol_sigma70_r2"/>
</dbReference>
<dbReference type="InterPro" id="IPR013325">
    <property type="entry name" value="RNA_pol_sigma_r2"/>
</dbReference>
<evidence type="ECO:0000256" key="3">
    <source>
        <dbReference type="ARBA" id="ARBA00023082"/>
    </source>
</evidence>